<comment type="caution">
    <text evidence="20">The sequence shown here is derived from an EMBL/GenBank/DDBJ whole genome shotgun (WGS) entry which is preliminary data.</text>
</comment>
<dbReference type="EC" id="2.3.1.48" evidence="3"/>
<proteinExistence type="predicted"/>
<keyword evidence="6 15" id="KW-0863">Zinc-finger</keyword>
<keyword evidence="21" id="KW-1185">Reference proteome</keyword>
<dbReference type="PROSITE" id="PS50134">
    <property type="entry name" value="ZF_TAZ"/>
    <property type="match status" value="2"/>
</dbReference>
<evidence type="ECO:0000256" key="10">
    <source>
        <dbReference type="ARBA" id="ARBA00023159"/>
    </source>
</evidence>
<feature type="compositionally biased region" description="Polar residues" evidence="16">
    <location>
        <begin position="209"/>
        <end position="227"/>
    </location>
</feature>
<dbReference type="PANTHER" id="PTHR13808:SF1">
    <property type="entry name" value="HISTONE ACETYLTRANSFERASE"/>
    <property type="match status" value="1"/>
</dbReference>
<dbReference type="SMART" id="SM00551">
    <property type="entry name" value="ZnF_TAZ"/>
    <property type="match status" value="2"/>
</dbReference>
<dbReference type="InterPro" id="IPR031162">
    <property type="entry name" value="CBP_P300_HAT"/>
</dbReference>
<keyword evidence="7" id="KW-0862">Zinc</keyword>
<dbReference type="InterPro" id="IPR013178">
    <property type="entry name" value="Histone_AcTrfase_Rtt109/CBP"/>
</dbReference>
<organism evidence="20 21">
    <name type="scientific">Coccomyxa viridis</name>
    <dbReference type="NCBI Taxonomy" id="1274662"/>
    <lineage>
        <taxon>Eukaryota</taxon>
        <taxon>Viridiplantae</taxon>
        <taxon>Chlorophyta</taxon>
        <taxon>core chlorophytes</taxon>
        <taxon>Trebouxiophyceae</taxon>
        <taxon>Trebouxiophyceae incertae sedis</taxon>
        <taxon>Coccomyxaceae</taxon>
        <taxon>Coccomyxa</taxon>
    </lineage>
</organism>
<comment type="function">
    <text evidence="1">Acetyltransferase enzyme. Acetylates histones, giving a specific tag for transcriptional activation.</text>
</comment>
<sequence>METSAQSAQTLPRDNAGPQMSPQQPEQPHQTQWPRWQNPEEDKLDRRNIIQNIFNLFASRPRNSDNAQFKAKLPDFVRRLEEALYRTAHTKAEYTDPATLEARLQNVARRMVSTTPRRPDSERATPTPPPQQNGYGGPGQAGGNFPPGAAPGQFPSAGGLQGFPGPSGTIAPQDQLLASSSAGLQSSMPQAMGMQQSQARQYAQHLSMPGQQQSASAASRMGQAQDSQAMGLLGSTQIKAEGGNSQMPMSSNGTFSGMNGQSHPGFMQQQQQAAGTGPVMSNGAPVLLRSSRDWAPGQSPTVLNAATMPNMQTGNSRITINGAGMTPGHLGSNHPQANGPYGHSGQMGMQQHGPPPMRMGGGNMMMNSGMIPIGAHAPSGASPMVPVGGMPQNNRHMNPGMQGDYGGFGMVPAGGGMGGMQGHGGMGSPSMGGNMGTGMPGIPGGMPGIPSTSGQVSHNYNPGAQDGGFMDLQAMRERAHKKEYVAKQQRWLLFLRHCAKCQAPEGQCTYGESCTTAKELWRHILTCADAHCQYPRCLTSRELLKHHQKCTATDCPVCTPVKQYVQKQRMAMQKQQQESLRQREAERQRYGESRMQNGMVGNMYGMRNGLRPEEQPAKRLKPSQVQAVMKGNHGTSLVEAMSPDEISSHLENLRVTCQQTPVRPNSNSMYGNGGVWPPQQVEPAESLCRACNISRYTFEPPSIFCTSCQQRIKRNQVYYTTPSKKSEGVKGYWCHGCYSEHRGEVIELEGMRVRKAELEKKKNDEETEEGWVQCDVCELWVHQICGLFNKGRNKEDTPYVCPSCLLEGLQKGQRQAIAVRPQAMLEAKDLPKCDLSNYLSERLDNVLDNDRRVRAERDGCPIEHVPTATGLTVRVINNVVKKMDVKPRFYDAFRKDGYQGTFQFKQKVIMLFQKQDGVDVCLYCLYMQEYGDDCPTPNRKWVYLSYLDSVKYFRPEGVMSHRDGLALRSLVYHEILSAYLNYVKARGYTSMFIWACPPMAGDDYILYCHPTKQKTPRSDHLREWYLRMLRIAQEEGVVTHLSNLYDTFFPGGRDHRIERPSVTQVPYFEGDYWPGEAENHLTNLSEHSRQSGKKNSKPGRTAKGTKGKRYGSEPATTDSQLMDKLGENLQSMKADFIVVHLQEPCSFCRQYISDGTRYFHPCPPTKTTIKPERTFEGISLDVPGQSSKTTSAMTRFQLCEECYLAEASAQKEGGATRRGLPSGVLLHDLVASKTAPIPPTHDEGNPELGCEFFETRQQFLSLCQGNHYQFDSMRRAKHSSMMVLYHLHNPEAPAFATTCNKCQVEIEPGAGFRCTVCQDFDMCRNCKETYGHHHQLVAHARKIDETTTRMTDAERDERNRQMARTMALLVHASACGDPNCGSSNCLKVKQLFHHAVSCQLKVIGGCQLCRRMWMLLQVHAKQCQRSDCPVPRCKELREMRRRAVVRQEDQRRVAYKNMLRQQNAANQSSGSQASGGPPGKGEQPKHEPQY</sequence>
<comment type="catalytic activity">
    <reaction evidence="14">
        <text>L-lysyl-[protein] + acetyl-CoA = N(6)-acetyl-L-lysyl-[protein] + CoA + H(+)</text>
        <dbReference type="Rhea" id="RHEA:45948"/>
        <dbReference type="Rhea" id="RHEA-COMP:9752"/>
        <dbReference type="Rhea" id="RHEA-COMP:10731"/>
        <dbReference type="ChEBI" id="CHEBI:15378"/>
        <dbReference type="ChEBI" id="CHEBI:29969"/>
        <dbReference type="ChEBI" id="CHEBI:57287"/>
        <dbReference type="ChEBI" id="CHEBI:57288"/>
        <dbReference type="ChEBI" id="CHEBI:61930"/>
        <dbReference type="EC" id="2.3.1.48"/>
    </reaction>
</comment>
<dbReference type="SUPFAM" id="SSF57933">
    <property type="entry name" value="TAZ domain"/>
    <property type="match status" value="2"/>
</dbReference>
<evidence type="ECO:0000256" key="13">
    <source>
        <dbReference type="ARBA" id="ARBA00023315"/>
    </source>
</evidence>
<dbReference type="SUPFAM" id="SSF57903">
    <property type="entry name" value="FYVE/PHD zinc finger"/>
    <property type="match status" value="1"/>
</dbReference>
<evidence type="ECO:0000256" key="15">
    <source>
        <dbReference type="PROSITE-ProRule" id="PRU00228"/>
    </source>
</evidence>
<feature type="region of interest" description="Disordered" evidence="16">
    <location>
        <begin position="239"/>
        <end position="280"/>
    </location>
</feature>
<evidence type="ECO:0000256" key="7">
    <source>
        <dbReference type="ARBA" id="ARBA00022833"/>
    </source>
</evidence>
<evidence type="ECO:0000313" key="21">
    <source>
        <dbReference type="Proteomes" id="UP001497392"/>
    </source>
</evidence>
<evidence type="ECO:0000256" key="6">
    <source>
        <dbReference type="ARBA" id="ARBA00022771"/>
    </source>
</evidence>
<keyword evidence="12" id="KW-0539">Nucleus</keyword>
<feature type="region of interest" description="Disordered" evidence="16">
    <location>
        <begin position="187"/>
        <end position="227"/>
    </location>
</feature>
<evidence type="ECO:0000256" key="11">
    <source>
        <dbReference type="ARBA" id="ARBA00023163"/>
    </source>
</evidence>
<evidence type="ECO:0000256" key="5">
    <source>
        <dbReference type="ARBA" id="ARBA00022723"/>
    </source>
</evidence>
<dbReference type="PROSITE" id="PS01359">
    <property type="entry name" value="ZF_PHD_1"/>
    <property type="match status" value="1"/>
</dbReference>
<dbReference type="InterPro" id="IPR000197">
    <property type="entry name" value="Znf_TAZ"/>
</dbReference>
<dbReference type="PANTHER" id="PTHR13808">
    <property type="entry name" value="CBP/P300-RELATED"/>
    <property type="match status" value="1"/>
</dbReference>
<feature type="region of interest" description="Disordered" evidence="16">
    <location>
        <begin position="1"/>
        <end position="44"/>
    </location>
</feature>
<feature type="region of interest" description="Disordered" evidence="16">
    <location>
        <begin position="1084"/>
        <end position="1119"/>
    </location>
</feature>
<keyword evidence="10" id="KW-0010">Activator</keyword>
<evidence type="ECO:0000256" key="16">
    <source>
        <dbReference type="SAM" id="MobiDB-lite"/>
    </source>
</evidence>
<dbReference type="PROSITE" id="PS01357">
    <property type="entry name" value="ZF_ZZ_1"/>
    <property type="match status" value="1"/>
</dbReference>
<evidence type="ECO:0000256" key="12">
    <source>
        <dbReference type="ARBA" id="ARBA00023242"/>
    </source>
</evidence>
<dbReference type="PROSITE" id="PS50135">
    <property type="entry name" value="ZF_ZZ_2"/>
    <property type="match status" value="1"/>
</dbReference>
<dbReference type="InterPro" id="IPR000433">
    <property type="entry name" value="Znf_ZZ"/>
</dbReference>
<feature type="domain" description="ZZ-type" evidence="18">
    <location>
        <begin position="1294"/>
        <end position="1344"/>
    </location>
</feature>
<evidence type="ECO:0000313" key="20">
    <source>
        <dbReference type="EMBL" id="CAL5220945.1"/>
    </source>
</evidence>
<keyword evidence="5" id="KW-0479">Metal-binding</keyword>
<comment type="subcellular location">
    <subcellularLocation>
        <location evidence="2">Nucleus</location>
    </subcellularLocation>
</comment>
<dbReference type="Gene3D" id="1.20.1020.10">
    <property type="entry name" value="TAZ domain"/>
    <property type="match status" value="2"/>
</dbReference>
<dbReference type="SMART" id="SM00291">
    <property type="entry name" value="ZnF_ZZ"/>
    <property type="match status" value="1"/>
</dbReference>
<protein>
    <recommendedName>
        <fullName evidence="3">histone acetyltransferase</fullName>
        <ecNumber evidence="3">2.3.1.48</ecNumber>
    </recommendedName>
</protein>
<dbReference type="InterPro" id="IPR035898">
    <property type="entry name" value="TAZ_dom_sf"/>
</dbReference>
<dbReference type="SMART" id="SM01250">
    <property type="entry name" value="KAT11"/>
    <property type="match status" value="1"/>
</dbReference>
<keyword evidence="8" id="KW-0156">Chromatin regulator</keyword>
<dbReference type="Proteomes" id="UP001497392">
    <property type="component" value="Unassembled WGS sequence"/>
</dbReference>
<feature type="compositionally biased region" description="Polar residues" evidence="16">
    <location>
        <begin position="1"/>
        <end position="35"/>
    </location>
</feature>
<dbReference type="Gene3D" id="3.30.40.10">
    <property type="entry name" value="Zinc/RING finger domain, C3HC4 (zinc finger)"/>
    <property type="match status" value="1"/>
</dbReference>
<feature type="region of interest" description="Disordered" evidence="16">
    <location>
        <begin position="112"/>
        <end position="173"/>
    </location>
</feature>
<keyword evidence="4" id="KW-0808">Transferase</keyword>
<dbReference type="Pfam" id="PF00569">
    <property type="entry name" value="ZZ"/>
    <property type="match status" value="1"/>
</dbReference>
<dbReference type="CDD" id="cd15614">
    <property type="entry name" value="PHD_HAC_like"/>
    <property type="match status" value="1"/>
</dbReference>
<evidence type="ECO:0000256" key="1">
    <source>
        <dbReference type="ARBA" id="ARBA00002581"/>
    </source>
</evidence>
<evidence type="ECO:0000256" key="9">
    <source>
        <dbReference type="ARBA" id="ARBA00023015"/>
    </source>
</evidence>
<feature type="compositionally biased region" description="Low complexity" evidence="16">
    <location>
        <begin position="143"/>
        <end position="158"/>
    </location>
</feature>
<keyword evidence="13" id="KW-0012">Acyltransferase</keyword>
<dbReference type="EMBL" id="CAXHTA020000004">
    <property type="protein sequence ID" value="CAL5220945.1"/>
    <property type="molecule type" value="Genomic_DNA"/>
</dbReference>
<feature type="domain" description="CBP/p300-type HAT" evidence="19">
    <location>
        <begin position="824"/>
        <end position="1292"/>
    </location>
</feature>
<feature type="domain" description="TAZ-type" evidence="17">
    <location>
        <begin position="1355"/>
        <end position="1436"/>
    </location>
</feature>
<dbReference type="Gene3D" id="3.30.60.90">
    <property type="match status" value="1"/>
</dbReference>
<dbReference type="SUPFAM" id="SSF57850">
    <property type="entry name" value="RING/U-box"/>
    <property type="match status" value="1"/>
</dbReference>
<feature type="domain" description="TAZ-type" evidence="17">
    <location>
        <begin position="478"/>
        <end position="561"/>
    </location>
</feature>
<dbReference type="InterPro" id="IPR043145">
    <property type="entry name" value="Znf_ZZ_sf"/>
</dbReference>
<dbReference type="Pfam" id="PF02135">
    <property type="entry name" value="zf-TAZ"/>
    <property type="match status" value="2"/>
</dbReference>
<evidence type="ECO:0000256" key="2">
    <source>
        <dbReference type="ARBA" id="ARBA00004123"/>
    </source>
</evidence>
<evidence type="ECO:0000256" key="14">
    <source>
        <dbReference type="ARBA" id="ARBA00048017"/>
    </source>
</evidence>
<evidence type="ECO:0000256" key="8">
    <source>
        <dbReference type="ARBA" id="ARBA00022853"/>
    </source>
</evidence>
<keyword evidence="11" id="KW-0804">Transcription</keyword>
<accession>A0ABP1FLW8</accession>
<dbReference type="InterPro" id="IPR011011">
    <property type="entry name" value="Znf_FYVE_PHD"/>
</dbReference>
<gene>
    <name evidence="20" type="primary">g3047</name>
    <name evidence="20" type="ORF">VP750_LOCUS2604</name>
</gene>
<evidence type="ECO:0000259" key="17">
    <source>
        <dbReference type="PROSITE" id="PS50134"/>
    </source>
</evidence>
<dbReference type="InterPro" id="IPR019786">
    <property type="entry name" value="Zinc_finger_PHD-type_CS"/>
</dbReference>
<name>A0ABP1FLW8_9CHLO</name>
<dbReference type="InterPro" id="IPR013083">
    <property type="entry name" value="Znf_RING/FYVE/PHD"/>
</dbReference>
<dbReference type="Pfam" id="PF08214">
    <property type="entry name" value="HAT_KAT11"/>
    <property type="match status" value="1"/>
</dbReference>
<feature type="region of interest" description="Disordered" evidence="16">
    <location>
        <begin position="1458"/>
        <end position="1490"/>
    </location>
</feature>
<evidence type="ECO:0000259" key="19">
    <source>
        <dbReference type="PROSITE" id="PS51727"/>
    </source>
</evidence>
<dbReference type="PROSITE" id="PS51727">
    <property type="entry name" value="CBP_P300_HAT"/>
    <property type="match status" value="1"/>
</dbReference>
<feature type="compositionally biased region" description="Low complexity" evidence="16">
    <location>
        <begin position="1461"/>
        <end position="1475"/>
    </location>
</feature>
<reference evidence="20 21" key="1">
    <citation type="submission" date="2024-06" db="EMBL/GenBank/DDBJ databases">
        <authorList>
            <person name="Kraege A."/>
            <person name="Thomma B."/>
        </authorList>
    </citation>
    <scope>NUCLEOTIDE SEQUENCE [LARGE SCALE GENOMIC DNA]</scope>
</reference>
<evidence type="ECO:0000259" key="18">
    <source>
        <dbReference type="PROSITE" id="PS50135"/>
    </source>
</evidence>
<feature type="compositionally biased region" description="Polar residues" evidence="16">
    <location>
        <begin position="239"/>
        <end position="274"/>
    </location>
</feature>
<evidence type="ECO:0000256" key="3">
    <source>
        <dbReference type="ARBA" id="ARBA00013184"/>
    </source>
</evidence>
<evidence type="ECO:0000256" key="4">
    <source>
        <dbReference type="ARBA" id="ARBA00022679"/>
    </source>
</evidence>
<keyword evidence="9" id="KW-0805">Transcription regulation</keyword>